<feature type="region of interest" description="Disordered" evidence="1">
    <location>
        <begin position="208"/>
        <end position="228"/>
    </location>
</feature>
<feature type="compositionally biased region" description="Basic and acidic residues" evidence="1">
    <location>
        <begin position="208"/>
        <end position="221"/>
    </location>
</feature>
<organism evidence="2 3">
    <name type="scientific">Athelia psychrophila</name>
    <dbReference type="NCBI Taxonomy" id="1759441"/>
    <lineage>
        <taxon>Eukaryota</taxon>
        <taxon>Fungi</taxon>
        <taxon>Dikarya</taxon>
        <taxon>Basidiomycota</taxon>
        <taxon>Agaricomycotina</taxon>
        <taxon>Agaricomycetes</taxon>
        <taxon>Agaricomycetidae</taxon>
        <taxon>Atheliales</taxon>
        <taxon>Atheliaceae</taxon>
        <taxon>Athelia</taxon>
    </lineage>
</organism>
<protein>
    <submittedName>
        <fullName evidence="2">Uncharacterized protein</fullName>
    </submittedName>
</protein>
<dbReference type="OrthoDB" id="508139at2759"/>
<dbReference type="Proteomes" id="UP000076532">
    <property type="component" value="Unassembled WGS sequence"/>
</dbReference>
<evidence type="ECO:0000313" key="3">
    <source>
        <dbReference type="Proteomes" id="UP000076532"/>
    </source>
</evidence>
<evidence type="ECO:0000256" key="1">
    <source>
        <dbReference type="SAM" id="MobiDB-lite"/>
    </source>
</evidence>
<dbReference type="EMBL" id="KV417490">
    <property type="protein sequence ID" value="KZP31337.1"/>
    <property type="molecule type" value="Genomic_DNA"/>
</dbReference>
<dbReference type="SUPFAM" id="SSF48403">
    <property type="entry name" value="Ankyrin repeat"/>
    <property type="match status" value="1"/>
</dbReference>
<dbReference type="Gene3D" id="1.25.40.20">
    <property type="entry name" value="Ankyrin repeat-containing domain"/>
    <property type="match status" value="1"/>
</dbReference>
<evidence type="ECO:0000313" key="2">
    <source>
        <dbReference type="EMBL" id="KZP31337.1"/>
    </source>
</evidence>
<keyword evidence="3" id="KW-1185">Reference proteome</keyword>
<accession>A0A166U5F5</accession>
<gene>
    <name evidence="2" type="ORF">FIBSPDRAFT_849829</name>
</gene>
<sequence length="357" mass="39447">MATVELATLELREYPRSEAGEEDAEYDDPEWCEQDWMERKHREIFVGGRKVGILKVMIFDREVMRDMYEDGFHGLMDEPSQEVCDFAITLFDDDGYFREKISGPQTGGEHGTGVFGSELNIGPLFYLEEIAVEKIERSKGIGAAAIHAFLKEHAAASILYAWPAVLQEGQQTEQFDAKLANIHKFFQKVGFRRIGRTEYLAYSVDPKHPSRKLATDEDAHGRAPGPSSEEAAAAFPLHIAVGSLNGDALLAIIASAPLAQVKSIEPSGWTPLHIAAAAAKGDATRALVHRSNAELLATDEVGRTPAALMEHSIQGKKEFMRAMGMDISDYPHMVAEQERDAELLAWLKTATLQAHNV</sequence>
<dbReference type="Gene3D" id="3.40.630.30">
    <property type="match status" value="1"/>
</dbReference>
<dbReference type="SUPFAM" id="SSF55729">
    <property type="entry name" value="Acyl-CoA N-acyltransferases (Nat)"/>
    <property type="match status" value="1"/>
</dbReference>
<dbReference type="STRING" id="436010.A0A166U5F5"/>
<dbReference type="Pfam" id="PF00023">
    <property type="entry name" value="Ank"/>
    <property type="match status" value="1"/>
</dbReference>
<proteinExistence type="predicted"/>
<dbReference type="AlphaFoldDB" id="A0A166U5F5"/>
<dbReference type="InterPro" id="IPR036770">
    <property type="entry name" value="Ankyrin_rpt-contain_sf"/>
</dbReference>
<reference evidence="2 3" key="1">
    <citation type="journal article" date="2016" name="Mol. Biol. Evol.">
        <title>Comparative Genomics of Early-Diverging Mushroom-Forming Fungi Provides Insights into the Origins of Lignocellulose Decay Capabilities.</title>
        <authorList>
            <person name="Nagy L.G."/>
            <person name="Riley R."/>
            <person name="Tritt A."/>
            <person name="Adam C."/>
            <person name="Daum C."/>
            <person name="Floudas D."/>
            <person name="Sun H."/>
            <person name="Yadav J.S."/>
            <person name="Pangilinan J."/>
            <person name="Larsson K.H."/>
            <person name="Matsuura K."/>
            <person name="Barry K."/>
            <person name="Labutti K."/>
            <person name="Kuo R."/>
            <person name="Ohm R.A."/>
            <person name="Bhattacharya S.S."/>
            <person name="Shirouzu T."/>
            <person name="Yoshinaga Y."/>
            <person name="Martin F.M."/>
            <person name="Grigoriev I.V."/>
            <person name="Hibbett D.S."/>
        </authorList>
    </citation>
    <scope>NUCLEOTIDE SEQUENCE [LARGE SCALE GENOMIC DNA]</scope>
    <source>
        <strain evidence="2 3">CBS 109695</strain>
    </source>
</reference>
<name>A0A166U5F5_9AGAM</name>
<dbReference type="InterPro" id="IPR016181">
    <property type="entry name" value="Acyl_CoA_acyltransferase"/>
</dbReference>
<dbReference type="InterPro" id="IPR002110">
    <property type="entry name" value="Ankyrin_rpt"/>
</dbReference>